<evidence type="ECO:0000313" key="3">
    <source>
        <dbReference type="Proteomes" id="UP001465153"/>
    </source>
</evidence>
<protein>
    <submittedName>
        <fullName evidence="2">Plasmid partitioning protein RepA</fullName>
    </submittedName>
</protein>
<dbReference type="Gene3D" id="3.40.50.300">
    <property type="entry name" value="P-loop containing nucleotide triphosphate hydrolases"/>
    <property type="match status" value="1"/>
</dbReference>
<gene>
    <name evidence="2" type="primary">repA</name>
    <name evidence="2" type="ORF">NBRC116591_21190</name>
</gene>
<reference evidence="2 3" key="1">
    <citation type="submission" date="2024-04" db="EMBL/GenBank/DDBJ databases">
        <title>Draft genome sequence of Sessilibacter corallicola NBRC 116591.</title>
        <authorList>
            <person name="Miyakawa T."/>
            <person name="Kusuya Y."/>
            <person name="Miura T."/>
        </authorList>
    </citation>
    <scope>NUCLEOTIDE SEQUENCE [LARGE SCALE GENOMIC DNA]</scope>
    <source>
        <strain evidence="2 3">KU-00831-HH</strain>
    </source>
</reference>
<dbReference type="InterPro" id="IPR050678">
    <property type="entry name" value="DNA_Partitioning_ATPase"/>
</dbReference>
<dbReference type="Pfam" id="PF13614">
    <property type="entry name" value="AAA_31"/>
    <property type="match status" value="1"/>
</dbReference>
<dbReference type="EMBL" id="BAABWN010000006">
    <property type="protein sequence ID" value="GAA6168308.1"/>
    <property type="molecule type" value="Genomic_DNA"/>
</dbReference>
<dbReference type="PANTHER" id="PTHR13696:SF52">
    <property type="entry name" value="PARA FAMILY PROTEIN CT_582"/>
    <property type="match status" value="1"/>
</dbReference>
<organism evidence="2 3">
    <name type="scientific">Sessilibacter corallicola</name>
    <dbReference type="NCBI Taxonomy" id="2904075"/>
    <lineage>
        <taxon>Bacteria</taxon>
        <taxon>Pseudomonadati</taxon>
        <taxon>Pseudomonadota</taxon>
        <taxon>Gammaproteobacteria</taxon>
        <taxon>Cellvibrionales</taxon>
        <taxon>Cellvibrionaceae</taxon>
        <taxon>Sessilibacter</taxon>
    </lineage>
</organism>
<dbReference type="RefSeq" id="WP_353302975.1">
    <property type="nucleotide sequence ID" value="NZ_BAABWN010000006.1"/>
</dbReference>
<keyword evidence="3" id="KW-1185">Reference proteome</keyword>
<accession>A0ABQ0A9S9</accession>
<dbReference type="CDD" id="cd02042">
    <property type="entry name" value="ParAB_family"/>
    <property type="match status" value="1"/>
</dbReference>
<dbReference type="InterPro" id="IPR025669">
    <property type="entry name" value="AAA_dom"/>
</dbReference>
<dbReference type="Proteomes" id="UP001465153">
    <property type="component" value="Unassembled WGS sequence"/>
</dbReference>
<name>A0ABQ0A9S9_9GAMM</name>
<feature type="domain" description="AAA" evidence="1">
    <location>
        <begin position="101"/>
        <end position="270"/>
    </location>
</feature>
<dbReference type="SUPFAM" id="SSF52540">
    <property type="entry name" value="P-loop containing nucleoside triphosphate hydrolases"/>
    <property type="match status" value="1"/>
</dbReference>
<evidence type="ECO:0000313" key="2">
    <source>
        <dbReference type="EMBL" id="GAA6168308.1"/>
    </source>
</evidence>
<comment type="caution">
    <text evidence="2">The sequence shown here is derived from an EMBL/GenBank/DDBJ whole genome shotgun (WGS) entry which is preliminary data.</text>
</comment>
<dbReference type="PANTHER" id="PTHR13696">
    <property type="entry name" value="P-LOOP CONTAINING NUCLEOSIDE TRIPHOSPHATE HYDROLASE"/>
    <property type="match status" value="1"/>
</dbReference>
<dbReference type="InterPro" id="IPR027417">
    <property type="entry name" value="P-loop_NTPase"/>
</dbReference>
<evidence type="ECO:0000259" key="1">
    <source>
        <dbReference type="Pfam" id="PF13614"/>
    </source>
</evidence>
<sequence length="410" mass="46391">MRKDIENINDYLTRGHNLTRNIKDIANQKMPPRRFKGKDLSDVTGVTLSRIYMAEKEGRLPAPDVDEVTRRRLGCTMQQVLNIQDYFGTSPGRSVNDEPVVLSFTNFKGGCWKTTTSWYAGSYLASCGYRVLFVDLDPQASLTLNCGILPDFETSHETSLGPFILEEEGYKESLVSNVIHDTYVPNLKIIPSSLQLAGVEYSLSNAISHSRESHENISKRLHWFHRVRDCLSEVKYDFDIIIVDGTPTLGLLPLNIIFASHAVIVPVPTEITDFASTLAFCDLYKEQAEVLYDFFGEKLESPDMLFLPTRFSPSEKNATLGSEFVLDQIRKTFGTSCMQSVIKKHESVVSNLSLMRRTVFDINPGDGNVSREARKKAIANFETVFDEILERVVFPKWSSKKEQLEVQGIY</sequence>
<proteinExistence type="predicted"/>